<keyword evidence="6" id="KW-1185">Reference proteome</keyword>
<dbReference type="PANTHER" id="PTHR10024">
    <property type="entry name" value="SYNAPTOTAGMIN"/>
    <property type="match status" value="1"/>
</dbReference>
<comment type="caution">
    <text evidence="5">The sequence shown here is derived from an EMBL/GenBank/DDBJ whole genome shotgun (WGS) entry which is preliminary data.</text>
</comment>
<dbReference type="GO" id="GO:0005886">
    <property type="term" value="C:plasma membrane"/>
    <property type="evidence" value="ECO:0007669"/>
    <property type="project" value="TreeGrafter"/>
</dbReference>
<dbReference type="GO" id="GO:0001786">
    <property type="term" value="F:phosphatidylserine binding"/>
    <property type="evidence" value="ECO:0007669"/>
    <property type="project" value="TreeGrafter"/>
</dbReference>
<comment type="subcellular location">
    <subcellularLocation>
        <location evidence="2">Cytoplasmic vesicle</location>
        <location evidence="2">Secretory vesicle</location>
        <location evidence="2">Synaptic vesicle membrane</location>
        <topology evidence="2">Single-pass membrane protein</topology>
    </subcellularLocation>
</comment>
<evidence type="ECO:0000256" key="1">
    <source>
        <dbReference type="ARBA" id="ARBA00006996"/>
    </source>
</evidence>
<evidence type="ECO:0000256" key="2">
    <source>
        <dbReference type="RuleBase" id="RU367154"/>
    </source>
</evidence>
<feature type="domain" description="C2" evidence="4">
    <location>
        <begin position="107"/>
        <end position="172"/>
    </location>
</feature>
<keyword evidence="2" id="KW-0106">Calcium</keyword>
<dbReference type="GO" id="GO:0000149">
    <property type="term" value="F:SNARE binding"/>
    <property type="evidence" value="ECO:0007669"/>
    <property type="project" value="TreeGrafter"/>
</dbReference>
<evidence type="ECO:0000313" key="6">
    <source>
        <dbReference type="Proteomes" id="UP001279410"/>
    </source>
</evidence>
<dbReference type="GO" id="GO:0031045">
    <property type="term" value="C:dense core granule"/>
    <property type="evidence" value="ECO:0007669"/>
    <property type="project" value="TreeGrafter"/>
</dbReference>
<feature type="compositionally biased region" description="Basic and acidic residues" evidence="3">
    <location>
        <begin position="1"/>
        <end position="12"/>
    </location>
</feature>
<dbReference type="PROSITE" id="PS50004">
    <property type="entry name" value="C2"/>
    <property type="match status" value="1"/>
</dbReference>
<dbReference type="Pfam" id="PF00168">
    <property type="entry name" value="C2"/>
    <property type="match status" value="1"/>
</dbReference>
<dbReference type="GO" id="GO:0005544">
    <property type="term" value="F:calcium-dependent phospholipid binding"/>
    <property type="evidence" value="ECO:0007669"/>
    <property type="project" value="TreeGrafter"/>
</dbReference>
<dbReference type="EMBL" id="BRZM01000057">
    <property type="protein sequence ID" value="GLD63001.1"/>
    <property type="molecule type" value="Genomic_DNA"/>
</dbReference>
<dbReference type="Proteomes" id="UP001279410">
    <property type="component" value="Unassembled WGS sequence"/>
</dbReference>
<proteinExistence type="inferred from homology"/>
<dbReference type="GO" id="GO:0048488">
    <property type="term" value="P:synaptic vesicle endocytosis"/>
    <property type="evidence" value="ECO:0007669"/>
    <property type="project" value="TreeGrafter"/>
</dbReference>
<dbReference type="GO" id="GO:0030424">
    <property type="term" value="C:axon"/>
    <property type="evidence" value="ECO:0007669"/>
    <property type="project" value="TreeGrafter"/>
</dbReference>
<comment type="function">
    <text evidence="2">May have a regulatory role in the membrane interactions during trafficking of synaptic vesicles at the active zone of the synapse. It binds acidic phospholipids with a specificity that requires the presence of both an acidic head group and a diacyl backbone.</text>
</comment>
<dbReference type="SUPFAM" id="SSF49562">
    <property type="entry name" value="C2 domain (Calcium/lipid-binding domain, CaLB)"/>
    <property type="match status" value="1"/>
</dbReference>
<sequence length="172" mass="19550">MTATRERIGLPEEEKEEEEKEQEKLGKALHPYLLCTQPHNYILRYGLSMDSVEPPIPTLGVLLLFPDKKKKFDTVRTKKTSNPASMKRFVLRCPCEELGGRPCDVCPENPGHLYLLRYVPIKLGKLTACILEAKNLKKMDARGLSDPYVKIQLLQGGKTEEKKTTVKKNTQP</sequence>
<dbReference type="AlphaFoldDB" id="A0AAD3RC71"/>
<protein>
    <recommendedName>
        <fullName evidence="2">Synaptotagmin</fullName>
    </recommendedName>
</protein>
<feature type="region of interest" description="Disordered" evidence="3">
    <location>
        <begin position="1"/>
        <end position="23"/>
    </location>
</feature>
<evidence type="ECO:0000313" key="5">
    <source>
        <dbReference type="EMBL" id="GLD63001.1"/>
    </source>
</evidence>
<keyword evidence="2" id="KW-0968">Cytoplasmic vesicle</keyword>
<name>A0AAD3RC71_LATJO</name>
<gene>
    <name evidence="5" type="ORF">AKAME5_001465600</name>
</gene>
<dbReference type="GO" id="GO:0030672">
    <property type="term" value="C:synaptic vesicle membrane"/>
    <property type="evidence" value="ECO:0007669"/>
    <property type="project" value="UniProtKB-SubCell"/>
</dbReference>
<dbReference type="GO" id="GO:0048791">
    <property type="term" value="P:calcium ion-regulated exocytosis of neurotransmitter"/>
    <property type="evidence" value="ECO:0007669"/>
    <property type="project" value="TreeGrafter"/>
</dbReference>
<comment type="similarity">
    <text evidence="1 2">Belongs to the synaptotagmin family.</text>
</comment>
<keyword evidence="2" id="KW-0479">Metal-binding</keyword>
<dbReference type="GO" id="GO:0005509">
    <property type="term" value="F:calcium ion binding"/>
    <property type="evidence" value="ECO:0007669"/>
    <property type="project" value="UniProtKB-UniRule"/>
</dbReference>
<dbReference type="InterPro" id="IPR000008">
    <property type="entry name" value="C2_dom"/>
</dbReference>
<organism evidence="5 6">
    <name type="scientific">Lates japonicus</name>
    <name type="common">Japanese lates</name>
    <dbReference type="NCBI Taxonomy" id="270547"/>
    <lineage>
        <taxon>Eukaryota</taxon>
        <taxon>Metazoa</taxon>
        <taxon>Chordata</taxon>
        <taxon>Craniata</taxon>
        <taxon>Vertebrata</taxon>
        <taxon>Euteleostomi</taxon>
        <taxon>Actinopterygii</taxon>
        <taxon>Neopterygii</taxon>
        <taxon>Teleostei</taxon>
        <taxon>Neoteleostei</taxon>
        <taxon>Acanthomorphata</taxon>
        <taxon>Carangaria</taxon>
        <taxon>Carangaria incertae sedis</taxon>
        <taxon>Centropomidae</taxon>
        <taxon>Lates</taxon>
    </lineage>
</organism>
<evidence type="ECO:0000256" key="3">
    <source>
        <dbReference type="SAM" id="MobiDB-lite"/>
    </source>
</evidence>
<keyword evidence="2" id="KW-0770">Synapse</keyword>
<dbReference type="GO" id="GO:0030276">
    <property type="term" value="F:clathrin binding"/>
    <property type="evidence" value="ECO:0007669"/>
    <property type="project" value="TreeGrafter"/>
</dbReference>
<reference evidence="5" key="1">
    <citation type="submission" date="2022-08" db="EMBL/GenBank/DDBJ databases">
        <title>Genome sequencing of akame (Lates japonicus).</title>
        <authorList>
            <person name="Hashiguchi Y."/>
            <person name="Takahashi H."/>
        </authorList>
    </citation>
    <scope>NUCLEOTIDE SEQUENCE</scope>
    <source>
        <strain evidence="5">Kochi</strain>
    </source>
</reference>
<comment type="cofactor">
    <cofactor evidence="2">
        <name>Ca(2+)</name>
        <dbReference type="ChEBI" id="CHEBI:29108"/>
    </cofactor>
    <text evidence="2">Binds 3 Ca(2+) ions per subunit. The ions are bound to the C2 domains.</text>
</comment>
<dbReference type="Gene3D" id="2.60.40.150">
    <property type="entry name" value="C2 domain"/>
    <property type="match status" value="1"/>
</dbReference>
<accession>A0AAD3RC71</accession>
<evidence type="ECO:0000259" key="4">
    <source>
        <dbReference type="PROSITE" id="PS50004"/>
    </source>
</evidence>
<dbReference type="InterPro" id="IPR035892">
    <property type="entry name" value="C2_domain_sf"/>
</dbReference>
<dbReference type="PANTHER" id="PTHR10024:SF223">
    <property type="entry name" value="SYNAPTOTAGMIN-2"/>
    <property type="match status" value="1"/>
</dbReference>